<evidence type="ECO:0000256" key="2">
    <source>
        <dbReference type="ARBA" id="ARBA00022803"/>
    </source>
</evidence>
<dbReference type="InterPro" id="IPR001357">
    <property type="entry name" value="BRCT_dom"/>
</dbReference>
<evidence type="ECO:0000259" key="4">
    <source>
        <dbReference type="PROSITE" id="PS50172"/>
    </source>
</evidence>
<dbReference type="PROSITE" id="PS50172">
    <property type="entry name" value="BRCT"/>
    <property type="match status" value="1"/>
</dbReference>
<reference evidence="5" key="1">
    <citation type="journal article" date="2020" name="mSystems">
        <title>Genome- and Community-Level Interaction Insights into Carbon Utilization and Element Cycling Functions of Hydrothermarchaeota in Hydrothermal Sediment.</title>
        <authorList>
            <person name="Zhou Z."/>
            <person name="Liu Y."/>
            <person name="Xu W."/>
            <person name="Pan J."/>
            <person name="Luo Z.H."/>
            <person name="Li M."/>
        </authorList>
    </citation>
    <scope>NUCLEOTIDE SEQUENCE [LARGE SCALE GENOMIC DNA]</scope>
    <source>
        <strain evidence="5">SpSt-339</strain>
    </source>
</reference>
<organism evidence="5">
    <name type="scientific">Schlesneria paludicola</name>
    <dbReference type="NCBI Taxonomy" id="360056"/>
    <lineage>
        <taxon>Bacteria</taxon>
        <taxon>Pseudomonadati</taxon>
        <taxon>Planctomycetota</taxon>
        <taxon>Planctomycetia</taxon>
        <taxon>Planctomycetales</taxon>
        <taxon>Planctomycetaceae</taxon>
        <taxon>Schlesneria</taxon>
    </lineage>
</organism>
<dbReference type="Gene3D" id="3.40.50.10190">
    <property type="entry name" value="BRCT domain"/>
    <property type="match status" value="1"/>
</dbReference>
<name>A0A7C2K2N0_9PLAN</name>
<dbReference type="InterPro" id="IPR000551">
    <property type="entry name" value="MerR-type_HTH_dom"/>
</dbReference>
<protein>
    <submittedName>
        <fullName evidence="5">Tetratricopeptide repeat protein</fullName>
    </submittedName>
</protein>
<dbReference type="CDD" id="cd17748">
    <property type="entry name" value="BRCT_DNA_ligase_like"/>
    <property type="match status" value="1"/>
</dbReference>
<dbReference type="InterPro" id="IPR011990">
    <property type="entry name" value="TPR-like_helical_dom_sf"/>
</dbReference>
<accession>A0A7C2K2N0</accession>
<sequence>MIQSAQSPSMTSSAVLAGERVAFTGTLASMTHRQAAEIVEQHGGEATQHVSQQTTLLVIGEEGWPLEEDGQPSVKLLQAQSWQQRGSPIRLLSESEWLTAVGLEPASRPDSLQTPAMLSQLLGVSVHDIRRWERMGLIQAVRRVCRLPYFDIGEVANARRVEQLLAAGVPLDRVAESLHRLQTVLPSVARPLAQLQILAQGKRLLYRDPAGWLDTVTGQRVFSFDEEPAAEIESDVATIPLPTAPAQDRHCWTARQWFDEGNRLADDNQLTAAVDAYRLALIESPTEAEYHFHLADALYRLGRPHAAIERYYAAVEHDHDFIEAWTQLGCVLEEVGELDAAREAFAVALDRHPDFPEAHFHLAQVLERTGQTDSACAHWQAYLTFDQRGPWADVARERLSCQDGNE</sequence>
<keyword evidence="1" id="KW-0677">Repeat</keyword>
<dbReference type="SMART" id="SM00028">
    <property type="entry name" value="TPR"/>
    <property type="match status" value="4"/>
</dbReference>
<dbReference type="Gene3D" id="1.25.40.10">
    <property type="entry name" value="Tetratricopeptide repeat domain"/>
    <property type="match status" value="1"/>
</dbReference>
<evidence type="ECO:0000256" key="3">
    <source>
        <dbReference type="PROSITE-ProRule" id="PRU00339"/>
    </source>
</evidence>
<dbReference type="PROSITE" id="PS50005">
    <property type="entry name" value="TPR"/>
    <property type="match status" value="1"/>
</dbReference>
<dbReference type="Gene3D" id="1.10.1660.10">
    <property type="match status" value="1"/>
</dbReference>
<keyword evidence="2 3" id="KW-0802">TPR repeat</keyword>
<dbReference type="PANTHER" id="PTHR44858">
    <property type="entry name" value="TETRATRICOPEPTIDE REPEAT PROTEIN 6"/>
    <property type="match status" value="1"/>
</dbReference>
<dbReference type="Pfam" id="PF13432">
    <property type="entry name" value="TPR_16"/>
    <property type="match status" value="2"/>
</dbReference>
<dbReference type="AlphaFoldDB" id="A0A7C2K2N0"/>
<dbReference type="SUPFAM" id="SSF48452">
    <property type="entry name" value="TPR-like"/>
    <property type="match status" value="1"/>
</dbReference>
<dbReference type="CDD" id="cd00592">
    <property type="entry name" value="HTH_MerR-like"/>
    <property type="match status" value="1"/>
</dbReference>
<dbReference type="PANTHER" id="PTHR44858:SF1">
    <property type="entry name" value="UDP-N-ACETYLGLUCOSAMINE--PEPTIDE N-ACETYLGLUCOSAMINYLTRANSFERASE SPINDLY-RELATED"/>
    <property type="match status" value="1"/>
</dbReference>
<comment type="caution">
    <text evidence="5">The sequence shown here is derived from an EMBL/GenBank/DDBJ whole genome shotgun (WGS) entry which is preliminary data.</text>
</comment>
<evidence type="ECO:0000313" key="5">
    <source>
        <dbReference type="EMBL" id="HEN17018.1"/>
    </source>
</evidence>
<dbReference type="SUPFAM" id="SSF52113">
    <property type="entry name" value="BRCT domain"/>
    <property type="match status" value="1"/>
</dbReference>
<dbReference type="InterPro" id="IPR019734">
    <property type="entry name" value="TPR_rpt"/>
</dbReference>
<dbReference type="InterPro" id="IPR036420">
    <property type="entry name" value="BRCT_dom_sf"/>
</dbReference>
<gene>
    <name evidence="5" type="ORF">ENQ76_16280</name>
</gene>
<dbReference type="InterPro" id="IPR050498">
    <property type="entry name" value="Ycf3"/>
</dbReference>
<feature type="domain" description="BRCT" evidence="4">
    <location>
        <begin position="11"/>
        <end position="98"/>
    </location>
</feature>
<dbReference type="EMBL" id="DSOK01000446">
    <property type="protein sequence ID" value="HEN17018.1"/>
    <property type="molecule type" value="Genomic_DNA"/>
</dbReference>
<feature type="repeat" description="TPR" evidence="3">
    <location>
        <begin position="322"/>
        <end position="355"/>
    </location>
</feature>
<dbReference type="Pfam" id="PF13411">
    <property type="entry name" value="MerR_1"/>
    <property type="match status" value="1"/>
</dbReference>
<proteinExistence type="predicted"/>
<dbReference type="GO" id="GO:0006355">
    <property type="term" value="P:regulation of DNA-templated transcription"/>
    <property type="evidence" value="ECO:0007669"/>
    <property type="project" value="InterPro"/>
</dbReference>
<evidence type="ECO:0000256" key="1">
    <source>
        <dbReference type="ARBA" id="ARBA00022737"/>
    </source>
</evidence>
<dbReference type="SUPFAM" id="SSF46955">
    <property type="entry name" value="Putative DNA-binding domain"/>
    <property type="match status" value="1"/>
</dbReference>
<dbReference type="Pfam" id="PF00533">
    <property type="entry name" value="BRCT"/>
    <property type="match status" value="1"/>
</dbReference>
<dbReference type="GO" id="GO:0003677">
    <property type="term" value="F:DNA binding"/>
    <property type="evidence" value="ECO:0007669"/>
    <property type="project" value="InterPro"/>
</dbReference>
<dbReference type="InterPro" id="IPR009061">
    <property type="entry name" value="DNA-bd_dom_put_sf"/>
</dbReference>